<feature type="region of interest" description="Disordered" evidence="1">
    <location>
        <begin position="23"/>
        <end position="74"/>
    </location>
</feature>
<dbReference type="AlphaFoldDB" id="A0A336LY29"/>
<feature type="transmembrane region" description="Helical" evidence="2">
    <location>
        <begin position="271"/>
        <end position="292"/>
    </location>
</feature>
<reference evidence="3" key="1">
    <citation type="submission" date="2018-04" db="EMBL/GenBank/DDBJ databases">
        <authorList>
            <person name="Go L.Y."/>
            <person name="Mitchell J.A."/>
        </authorList>
    </citation>
    <scope>NUCLEOTIDE SEQUENCE</scope>
    <source>
        <tissue evidence="3">Whole organism</tissue>
    </source>
</reference>
<name>A0A336LY29_CULSO</name>
<dbReference type="EMBL" id="UFQT01000040">
    <property type="protein sequence ID" value="SSX18568.1"/>
    <property type="molecule type" value="Genomic_DNA"/>
</dbReference>
<feature type="compositionally biased region" description="Low complexity" evidence="1">
    <location>
        <begin position="658"/>
        <end position="668"/>
    </location>
</feature>
<feature type="compositionally biased region" description="Low complexity" evidence="1">
    <location>
        <begin position="136"/>
        <end position="161"/>
    </location>
</feature>
<organism evidence="4">
    <name type="scientific">Culicoides sonorensis</name>
    <name type="common">Biting midge</name>
    <dbReference type="NCBI Taxonomy" id="179676"/>
    <lineage>
        <taxon>Eukaryota</taxon>
        <taxon>Metazoa</taxon>
        <taxon>Ecdysozoa</taxon>
        <taxon>Arthropoda</taxon>
        <taxon>Hexapoda</taxon>
        <taxon>Insecta</taxon>
        <taxon>Pterygota</taxon>
        <taxon>Neoptera</taxon>
        <taxon>Endopterygota</taxon>
        <taxon>Diptera</taxon>
        <taxon>Nematocera</taxon>
        <taxon>Chironomoidea</taxon>
        <taxon>Ceratopogonidae</taxon>
        <taxon>Ceratopogoninae</taxon>
        <taxon>Culicoides</taxon>
        <taxon>Monoculicoides</taxon>
    </lineage>
</organism>
<dbReference type="EMBL" id="UFQS01000040">
    <property type="protein sequence ID" value="SSW98182.1"/>
    <property type="molecule type" value="Genomic_DNA"/>
</dbReference>
<keyword evidence="2" id="KW-0812">Transmembrane</keyword>
<keyword evidence="2" id="KW-0472">Membrane</keyword>
<feature type="compositionally biased region" description="Polar residues" evidence="1">
    <location>
        <begin position="429"/>
        <end position="441"/>
    </location>
</feature>
<feature type="compositionally biased region" description="Low complexity" evidence="1">
    <location>
        <begin position="710"/>
        <end position="733"/>
    </location>
</feature>
<feature type="compositionally biased region" description="Polar residues" evidence="1">
    <location>
        <begin position="520"/>
        <end position="550"/>
    </location>
</feature>
<sequence>MLLTQLLSASPLAVPQLTYSTTSFSTATTSTRRDSSSSFTDTLTNRQVSSSGRSNNHHQVNQHNHNHQHEQQQPQPQFLIKKIINWSEKPPDIYNTHKPENVRIQKRPKALLLFNKIPLKNNVYFEEKKSRRRNSRNLSKSNITEENSNFHTSSSYNSSENVYLNKNSNETKLVNSNLNSEHQSYSNSHNRLHSAYFNDASILEAKKYNDYLQHFKNDNNNQENNYQQRDFTNEMNKILTGNSNNNNNNFINSQTDFNQKLSHDSSSSTRYVVWIAAVTAISILGLFVGVLFGGPTTCLNSHQDSRTATTRTTNQVKSSKTTNSDRVSASQCAATFELIKNTGKHTSFDIQINEEQVSGSQDRRNSTCKPDHTVPMLSVQTPGCAGMERLGVPTRTSITTSSTRDERSRRRRDTGSNETSSSSSSSSSITTKSNQYNHHPYSTSGSTTSQQPGTLQISPNSNSKNLGHQFPHHVQLPDGEYGDDRHLQIRTPSQQSEIPRTYTRPPPNRSVRDVPDQLNYRKTSNSATNINTNEFGSGRSIATSSNSTPVSKLEKSKHNSKIFLFSFFNKQPSSSKTSDLSFTSSSNNSSQQHVVSRTPNNNNNNQFLLSLHTPQSTATFSNNPQLESASSHLLNLTSLPVPHHLVKSDHLTVDNYPSISSTNSSNNSSHHHNKPVSCPTSSSSPIEQAASLDDAEDDAKEQRLTNKGRSVSSSDSTCILSSSLESSKSSVYM</sequence>
<feature type="compositionally biased region" description="Low complexity" evidence="1">
    <location>
        <begin position="23"/>
        <end position="44"/>
    </location>
</feature>
<feature type="region of interest" description="Disordered" evidence="1">
    <location>
        <begin position="572"/>
        <end position="608"/>
    </location>
</feature>
<feature type="compositionally biased region" description="Basic and acidic residues" evidence="1">
    <location>
        <begin position="361"/>
        <end position="372"/>
    </location>
</feature>
<evidence type="ECO:0000313" key="4">
    <source>
        <dbReference type="EMBL" id="SSX18568.1"/>
    </source>
</evidence>
<accession>A0A336LY29</accession>
<proteinExistence type="predicted"/>
<evidence type="ECO:0000256" key="2">
    <source>
        <dbReference type="SAM" id="Phobius"/>
    </source>
</evidence>
<evidence type="ECO:0000313" key="3">
    <source>
        <dbReference type="EMBL" id="SSW98182.1"/>
    </source>
</evidence>
<evidence type="ECO:0000256" key="1">
    <source>
        <dbReference type="SAM" id="MobiDB-lite"/>
    </source>
</evidence>
<dbReference type="VEuPathDB" id="VectorBase:CSON010115"/>
<feature type="region of interest" description="Disordered" evidence="1">
    <location>
        <begin position="128"/>
        <end position="161"/>
    </location>
</feature>
<feature type="compositionally biased region" description="Low complexity" evidence="1">
    <location>
        <begin position="573"/>
        <end position="605"/>
    </location>
</feature>
<feature type="compositionally biased region" description="Polar residues" evidence="1">
    <location>
        <begin position="45"/>
        <end position="54"/>
    </location>
</feature>
<feature type="region of interest" description="Disordered" evidence="1">
    <location>
        <begin position="657"/>
        <end position="733"/>
    </location>
</feature>
<gene>
    <name evidence="4" type="primary">CSON010115</name>
</gene>
<feature type="compositionally biased region" description="Polar residues" evidence="1">
    <location>
        <begin position="455"/>
        <end position="466"/>
    </location>
</feature>
<protein>
    <submittedName>
        <fullName evidence="4">CSON010115 protein</fullName>
    </submittedName>
</protein>
<feature type="region of interest" description="Disordered" evidence="1">
    <location>
        <begin position="354"/>
        <end position="553"/>
    </location>
</feature>
<feature type="region of interest" description="Disordered" evidence="1">
    <location>
        <begin position="301"/>
        <end position="327"/>
    </location>
</feature>
<reference evidence="4" key="2">
    <citation type="submission" date="2018-07" db="EMBL/GenBank/DDBJ databases">
        <authorList>
            <person name="Quirk P.G."/>
            <person name="Krulwich T.A."/>
        </authorList>
    </citation>
    <scope>NUCLEOTIDE SEQUENCE</scope>
</reference>
<feature type="compositionally biased region" description="Low complexity" evidence="1">
    <location>
        <begin position="442"/>
        <end position="454"/>
    </location>
</feature>
<keyword evidence="2" id="KW-1133">Transmembrane helix</keyword>